<dbReference type="InterPro" id="IPR007895">
    <property type="entry name" value="MASE1"/>
</dbReference>
<dbReference type="AlphaFoldDB" id="A0AA37S7V1"/>
<evidence type="ECO:0000256" key="8">
    <source>
        <dbReference type="ARBA" id="ARBA00034247"/>
    </source>
</evidence>
<dbReference type="Proteomes" id="UP001161389">
    <property type="component" value="Unassembled WGS sequence"/>
</dbReference>
<sequence length="507" mass="56553">MECKLSKEQEGSISKPNLWHMAVYAVYVATGFLGIAFVSFPPGHISVVWLPSGIAFLAILLLGPLATLPVFLGSLTIKLPYLYDDDRALLSLSVLTLVAAIETLQGWIAHKFWNSHFQERGISSGADVLTFFLRVAFASCAFTVWLIVLLFIATGYLQNDLNVLQNWAENTVVITMAHTLGIFLVVALYQSYWLVKQDPWTLKEIKIGLATLACLLTVCAISFSYTELSLYLLLPIFLILIIHTGYAGSSIGLTLVSFWTIIATANGNGPFVADDNYISMIHIMIFVLCMGLTMQFSALTLDNLNANKRHMAKTIQRRTEELEKKNRQLLELASTDHLTGLCNRRSFEKIANKELERAQRYQTPLSILALDLDFFKTINDSYGHPFGDEVLKAFTDVCLDCLRKTDLMARLGGEEFVVLLPETTEYLATNVGEKLRLAISEIRLTTNEGIDVSITCSIGVTTATMQDDNIASLLHRADEALYDAKKFGRNKVCTYKRLQEAGFDLPQ</sequence>
<evidence type="ECO:0000256" key="7">
    <source>
        <dbReference type="ARBA" id="ARBA00023136"/>
    </source>
</evidence>
<dbReference type="PANTHER" id="PTHR45138:SF9">
    <property type="entry name" value="DIGUANYLATE CYCLASE DGCM-RELATED"/>
    <property type="match status" value="1"/>
</dbReference>
<dbReference type="GO" id="GO:0052621">
    <property type="term" value="F:diguanylate cyclase activity"/>
    <property type="evidence" value="ECO:0007669"/>
    <property type="project" value="UniProtKB-EC"/>
</dbReference>
<feature type="transmembrane region" description="Helical" evidence="9">
    <location>
        <begin position="277"/>
        <end position="301"/>
    </location>
</feature>
<keyword evidence="6 9" id="KW-1133">Transmembrane helix</keyword>
<feature type="transmembrane region" description="Helical" evidence="9">
    <location>
        <begin position="232"/>
        <end position="265"/>
    </location>
</feature>
<evidence type="ECO:0000313" key="11">
    <source>
        <dbReference type="EMBL" id="GLQ29749.1"/>
    </source>
</evidence>
<feature type="transmembrane region" description="Helical" evidence="9">
    <location>
        <begin position="172"/>
        <end position="195"/>
    </location>
</feature>
<feature type="transmembrane region" description="Helical" evidence="9">
    <location>
        <begin position="89"/>
        <end position="108"/>
    </location>
</feature>
<dbReference type="Pfam" id="PF00990">
    <property type="entry name" value="GGDEF"/>
    <property type="match status" value="1"/>
</dbReference>
<organism evidence="11 12">
    <name type="scientific">Litoribrevibacter albus</name>
    <dbReference type="NCBI Taxonomy" id="1473156"/>
    <lineage>
        <taxon>Bacteria</taxon>
        <taxon>Pseudomonadati</taxon>
        <taxon>Pseudomonadota</taxon>
        <taxon>Gammaproteobacteria</taxon>
        <taxon>Oceanospirillales</taxon>
        <taxon>Oceanospirillaceae</taxon>
        <taxon>Litoribrevibacter</taxon>
    </lineage>
</organism>
<evidence type="ECO:0000256" key="4">
    <source>
        <dbReference type="ARBA" id="ARBA00022475"/>
    </source>
</evidence>
<comment type="caution">
    <text evidence="11">The sequence shown here is derived from an EMBL/GenBank/DDBJ whole genome shotgun (WGS) entry which is preliminary data.</text>
</comment>
<dbReference type="PANTHER" id="PTHR45138">
    <property type="entry name" value="REGULATORY COMPONENTS OF SENSORY TRANSDUCTION SYSTEM"/>
    <property type="match status" value="1"/>
</dbReference>
<evidence type="ECO:0000259" key="10">
    <source>
        <dbReference type="PROSITE" id="PS50887"/>
    </source>
</evidence>
<evidence type="ECO:0000256" key="2">
    <source>
        <dbReference type="ARBA" id="ARBA00004651"/>
    </source>
</evidence>
<dbReference type="InterPro" id="IPR050469">
    <property type="entry name" value="Diguanylate_Cyclase"/>
</dbReference>
<feature type="domain" description="GGDEF" evidence="10">
    <location>
        <begin position="363"/>
        <end position="497"/>
    </location>
</feature>
<feature type="transmembrane region" description="Helical" evidence="9">
    <location>
        <begin position="53"/>
        <end position="77"/>
    </location>
</feature>
<dbReference type="EC" id="2.7.7.65" evidence="3"/>
<keyword evidence="5 9" id="KW-0812">Transmembrane</keyword>
<gene>
    <name evidence="11" type="ORF">GCM10007876_02270</name>
</gene>
<comment type="cofactor">
    <cofactor evidence="1">
        <name>Mg(2+)</name>
        <dbReference type="ChEBI" id="CHEBI:18420"/>
    </cofactor>
</comment>
<proteinExistence type="predicted"/>
<evidence type="ECO:0000256" key="1">
    <source>
        <dbReference type="ARBA" id="ARBA00001946"/>
    </source>
</evidence>
<keyword evidence="12" id="KW-1185">Reference proteome</keyword>
<evidence type="ECO:0000256" key="5">
    <source>
        <dbReference type="ARBA" id="ARBA00022692"/>
    </source>
</evidence>
<keyword evidence="7 9" id="KW-0472">Membrane</keyword>
<feature type="transmembrane region" description="Helical" evidence="9">
    <location>
        <begin position="207"/>
        <end position="225"/>
    </location>
</feature>
<reference evidence="11" key="2">
    <citation type="submission" date="2023-01" db="EMBL/GenBank/DDBJ databases">
        <title>Draft genome sequence of Litoribrevibacter albus strain NBRC 110071.</title>
        <authorList>
            <person name="Sun Q."/>
            <person name="Mori K."/>
        </authorList>
    </citation>
    <scope>NUCLEOTIDE SEQUENCE</scope>
    <source>
        <strain evidence="11">NBRC 110071</strain>
    </source>
</reference>
<dbReference type="FunFam" id="3.30.70.270:FF:000001">
    <property type="entry name" value="Diguanylate cyclase domain protein"/>
    <property type="match status" value="1"/>
</dbReference>
<evidence type="ECO:0000256" key="6">
    <source>
        <dbReference type="ARBA" id="ARBA00022989"/>
    </source>
</evidence>
<dbReference type="GO" id="GO:0005886">
    <property type="term" value="C:plasma membrane"/>
    <property type="evidence" value="ECO:0007669"/>
    <property type="project" value="UniProtKB-SubCell"/>
</dbReference>
<name>A0AA37S7V1_9GAMM</name>
<dbReference type="RefSeq" id="WP_284377766.1">
    <property type="nucleotide sequence ID" value="NZ_BSNM01000002.1"/>
</dbReference>
<dbReference type="InterPro" id="IPR000160">
    <property type="entry name" value="GGDEF_dom"/>
</dbReference>
<dbReference type="Gene3D" id="3.30.70.270">
    <property type="match status" value="1"/>
</dbReference>
<dbReference type="SMART" id="SM00267">
    <property type="entry name" value="GGDEF"/>
    <property type="match status" value="1"/>
</dbReference>
<evidence type="ECO:0000256" key="3">
    <source>
        <dbReference type="ARBA" id="ARBA00012528"/>
    </source>
</evidence>
<accession>A0AA37S7V1</accession>
<evidence type="ECO:0000313" key="12">
    <source>
        <dbReference type="Proteomes" id="UP001161389"/>
    </source>
</evidence>
<comment type="subcellular location">
    <subcellularLocation>
        <location evidence="2">Cell membrane</location>
        <topology evidence="2">Multi-pass membrane protein</topology>
    </subcellularLocation>
</comment>
<dbReference type="EMBL" id="BSNM01000002">
    <property type="protein sequence ID" value="GLQ29749.1"/>
    <property type="molecule type" value="Genomic_DNA"/>
</dbReference>
<dbReference type="InterPro" id="IPR043128">
    <property type="entry name" value="Rev_trsase/Diguanyl_cyclase"/>
</dbReference>
<dbReference type="NCBIfam" id="TIGR00254">
    <property type="entry name" value="GGDEF"/>
    <property type="match status" value="1"/>
</dbReference>
<feature type="transmembrane region" description="Helical" evidence="9">
    <location>
        <begin position="128"/>
        <end position="152"/>
    </location>
</feature>
<dbReference type="InterPro" id="IPR029787">
    <property type="entry name" value="Nucleotide_cyclase"/>
</dbReference>
<comment type="catalytic activity">
    <reaction evidence="8">
        <text>2 GTP = 3',3'-c-di-GMP + 2 diphosphate</text>
        <dbReference type="Rhea" id="RHEA:24898"/>
        <dbReference type="ChEBI" id="CHEBI:33019"/>
        <dbReference type="ChEBI" id="CHEBI:37565"/>
        <dbReference type="ChEBI" id="CHEBI:58805"/>
        <dbReference type="EC" id="2.7.7.65"/>
    </reaction>
</comment>
<dbReference type="SUPFAM" id="SSF55073">
    <property type="entry name" value="Nucleotide cyclase"/>
    <property type="match status" value="1"/>
</dbReference>
<feature type="transmembrane region" description="Helical" evidence="9">
    <location>
        <begin position="21"/>
        <end position="41"/>
    </location>
</feature>
<dbReference type="Pfam" id="PF05231">
    <property type="entry name" value="MASE1"/>
    <property type="match status" value="1"/>
</dbReference>
<keyword evidence="4" id="KW-1003">Cell membrane</keyword>
<protein>
    <recommendedName>
        <fullName evidence="3">diguanylate cyclase</fullName>
        <ecNumber evidence="3">2.7.7.65</ecNumber>
    </recommendedName>
</protein>
<evidence type="ECO:0000256" key="9">
    <source>
        <dbReference type="SAM" id="Phobius"/>
    </source>
</evidence>
<dbReference type="CDD" id="cd01949">
    <property type="entry name" value="GGDEF"/>
    <property type="match status" value="1"/>
</dbReference>
<dbReference type="PROSITE" id="PS50887">
    <property type="entry name" value="GGDEF"/>
    <property type="match status" value="1"/>
</dbReference>
<reference evidence="11" key="1">
    <citation type="journal article" date="2014" name="Int. J. Syst. Evol. Microbiol.">
        <title>Complete genome sequence of Corynebacterium casei LMG S-19264T (=DSM 44701T), isolated from a smear-ripened cheese.</title>
        <authorList>
            <consortium name="US DOE Joint Genome Institute (JGI-PGF)"/>
            <person name="Walter F."/>
            <person name="Albersmeier A."/>
            <person name="Kalinowski J."/>
            <person name="Ruckert C."/>
        </authorList>
    </citation>
    <scope>NUCLEOTIDE SEQUENCE</scope>
    <source>
        <strain evidence="11">NBRC 110071</strain>
    </source>
</reference>